<gene>
    <name evidence="1" type="ORF">Q2100_14630</name>
</gene>
<reference evidence="1" key="1">
    <citation type="submission" date="2023-07" db="EMBL/GenBank/DDBJ databases">
        <title>Mycolicibacterium sp. nov., a novel bacterial species.</title>
        <authorList>
            <person name="Cao Y."/>
        </authorList>
    </citation>
    <scope>NUCLEOTIDE SEQUENCE</scope>
    <source>
        <strain evidence="1">KC 300</strain>
    </source>
</reference>
<sequence length="193" mass="21134">MTLEPPREATLRDFFFGPDACAELTRSLQDNATARRLLPGYPGLTAIVEREVAKATDGFLDTNPTDLVASAWRRYDKLRQAAIRSHATGVEERVTMVTHRIESSHHPKIEIHIDGIRRAVVDLAITLTFDMAGIIAVVQRTRVVAIEAGNCTVSGELTAQGVTLTKRQRQWGFPGAVRMRGGIAVLTDDMAAA</sequence>
<dbReference type="Proteomes" id="UP001168823">
    <property type="component" value="Unassembled WGS sequence"/>
</dbReference>
<evidence type="ECO:0000313" key="2">
    <source>
        <dbReference type="Proteomes" id="UP001168823"/>
    </source>
</evidence>
<proteinExistence type="predicted"/>
<keyword evidence="2" id="KW-1185">Reference proteome</keyword>
<evidence type="ECO:0000313" key="1">
    <source>
        <dbReference type="EMBL" id="MDO3636983.1"/>
    </source>
</evidence>
<dbReference type="RefSeq" id="WP_302914653.1">
    <property type="nucleotide sequence ID" value="NZ_JAUMSQ010000099.1"/>
</dbReference>
<comment type="caution">
    <text evidence="1">The sequence shown here is derived from an EMBL/GenBank/DDBJ whole genome shotgun (WGS) entry which is preliminary data.</text>
</comment>
<organism evidence="1 2">
    <name type="scientific">Mycolicibacterium arseniciresistens</name>
    <dbReference type="NCBI Taxonomy" id="3062257"/>
    <lineage>
        <taxon>Bacteria</taxon>
        <taxon>Bacillati</taxon>
        <taxon>Actinomycetota</taxon>
        <taxon>Actinomycetes</taxon>
        <taxon>Mycobacteriales</taxon>
        <taxon>Mycobacteriaceae</taxon>
        <taxon>Mycolicibacterium</taxon>
    </lineage>
</organism>
<dbReference type="EMBL" id="JAUMSQ010000099">
    <property type="protein sequence ID" value="MDO3636983.1"/>
    <property type="molecule type" value="Genomic_DNA"/>
</dbReference>
<protein>
    <submittedName>
        <fullName evidence="1">Uncharacterized protein</fullName>
    </submittedName>
</protein>
<name>A0ABT8UGS7_9MYCO</name>
<accession>A0ABT8UGS7</accession>